<dbReference type="Proteomes" id="UP000676073">
    <property type="component" value="Segment"/>
</dbReference>
<dbReference type="GeneID" id="80535776"/>
<evidence type="ECO:0000313" key="2">
    <source>
        <dbReference type="Proteomes" id="UP000676073"/>
    </source>
</evidence>
<proteinExistence type="predicted"/>
<keyword evidence="2" id="KW-1185">Reference proteome</keyword>
<name>A0A3G2JTV8_9ABAC</name>
<dbReference type="InterPro" id="IPR016829">
    <property type="entry name" value="SfNPV_sf27"/>
</dbReference>
<gene>
    <name evidence="1" type="primary">se20</name>
    <name evidence="1" type="ORF">SENV_ORF20</name>
</gene>
<evidence type="ECO:0000313" key="1">
    <source>
        <dbReference type="EMBL" id="AYN44980.1"/>
    </source>
</evidence>
<protein>
    <submittedName>
        <fullName evidence="1">Se20</fullName>
    </submittedName>
</protein>
<dbReference type="RefSeq" id="YP_010797784.1">
    <property type="nucleotide sequence ID" value="NC_076246.1"/>
</dbReference>
<reference evidence="1 2" key="1">
    <citation type="submission" date="2018-05" db="EMBL/GenBank/DDBJ databases">
        <title>The genome sequence of a novel Spodoptera exigua multiple nucleopolyhedrovirus, SeMNPV-QD, isolated from Qingdao, China.</title>
        <authorList>
            <person name="Chen Y."/>
            <person name="Qi B."/>
            <person name="Zheng G."/>
            <person name="Zhang Y."/>
            <person name="Li C."/>
        </authorList>
    </citation>
    <scope>NUCLEOTIDE SEQUENCE [LARGE SCALE GENOMIC DNA]</scope>
    <source>
        <strain evidence="1">SeMNPV-QD</strain>
    </source>
</reference>
<dbReference type="PIRSF" id="PIRSF025479">
    <property type="entry name" value="UCP025479"/>
    <property type="match status" value="1"/>
</dbReference>
<organism evidence="1 2">
    <name type="scientific">Spodoptera exigua multiple nucleopolyhedrovirus</name>
    <dbReference type="NCBI Taxonomy" id="10454"/>
    <lineage>
        <taxon>Viruses</taxon>
        <taxon>Viruses incertae sedis</taxon>
        <taxon>Naldaviricetes</taxon>
        <taxon>Lefavirales</taxon>
        <taxon>Baculoviridae</taxon>
        <taxon>Alphabaculovirus</taxon>
    </lineage>
</organism>
<accession>A0A3G2JTV8</accession>
<dbReference type="KEGG" id="vg:80535776"/>
<dbReference type="EMBL" id="MH370144">
    <property type="protein sequence ID" value="AYN44980.1"/>
    <property type="molecule type" value="Genomic_DNA"/>
</dbReference>
<sequence>MLLPNVDLFSIQIVRRCAHLKMSTIRNKRLLRSIEQSQFRQVPVNDLKKLSRAISILQHSNFRLKKILNRMHLYYEKKYKMKMFQLEAALDYKDLKINKLQENCRAEYLFVLKSENHVLIYNDFAEVNRKIRESSDCKVILCRISKAVAIERALIVALAHSRFENYVRVTTNHITFLRIEDIVEFEKDVQMMFV</sequence>